<dbReference type="EMBL" id="FRCT01000004">
    <property type="protein sequence ID" value="SHM42335.1"/>
    <property type="molecule type" value="Genomic_DNA"/>
</dbReference>
<dbReference type="Pfam" id="PF01928">
    <property type="entry name" value="CYTH"/>
    <property type="match status" value="1"/>
</dbReference>
<gene>
    <name evidence="3" type="ORF">SAMN04487860_104227</name>
</gene>
<evidence type="ECO:0000256" key="1">
    <source>
        <dbReference type="PIRSR" id="PIRSR016487-1"/>
    </source>
</evidence>
<dbReference type="InterPro" id="IPR012042">
    <property type="entry name" value="NeuTTM/CthTTM-like"/>
</dbReference>
<dbReference type="SMART" id="SM01118">
    <property type="entry name" value="CYTH"/>
    <property type="match status" value="1"/>
</dbReference>
<accession>A0A1M7INS2</accession>
<proteinExistence type="predicted"/>
<evidence type="ECO:0000259" key="2">
    <source>
        <dbReference type="SMART" id="SM01118"/>
    </source>
</evidence>
<dbReference type="GO" id="GO:0070300">
    <property type="term" value="F:phosphatidic acid binding"/>
    <property type="evidence" value="ECO:0007669"/>
    <property type="project" value="TreeGrafter"/>
</dbReference>
<dbReference type="Gene3D" id="2.40.320.10">
    <property type="entry name" value="Hypothetical Protein Pfu-838710-001"/>
    <property type="match status" value="1"/>
</dbReference>
<dbReference type="InterPro" id="IPR033469">
    <property type="entry name" value="CYTH-like_dom_sf"/>
</dbReference>
<dbReference type="InterPro" id="IPR053227">
    <property type="entry name" value="TRPL-trafficking_regulator"/>
</dbReference>
<dbReference type="GO" id="GO:0005525">
    <property type="term" value="F:GTP binding"/>
    <property type="evidence" value="ECO:0007669"/>
    <property type="project" value="TreeGrafter"/>
</dbReference>
<name>A0A1M7INS2_RUMFL</name>
<dbReference type="PANTHER" id="PTHR34932">
    <property type="entry name" value="TRPL TRANSLOCATION DEFECT PROTEIN 14"/>
    <property type="match status" value="1"/>
</dbReference>
<organism evidence="3 4">
    <name type="scientific">Ruminococcus flavefaciens</name>
    <dbReference type="NCBI Taxonomy" id="1265"/>
    <lineage>
        <taxon>Bacteria</taxon>
        <taxon>Bacillati</taxon>
        <taxon>Bacillota</taxon>
        <taxon>Clostridia</taxon>
        <taxon>Eubacteriales</taxon>
        <taxon>Oscillospiraceae</taxon>
        <taxon>Ruminococcus</taxon>
    </lineage>
</organism>
<dbReference type="InterPro" id="IPR023577">
    <property type="entry name" value="CYTH_domain"/>
</dbReference>
<dbReference type="AlphaFoldDB" id="A0A1M7INS2"/>
<sequence>MSISYEIERKFLVEFPDISTLDVRRRIGIVQTYLKSGQNGSQRRVRSVDEDGRIKYTYTEKIFHTHVTREENEFEISAEEYHSLLNGARRDCPPIEKVRYCFDYHDQLFELDTYPFSDKLAIMELELGSPEQEIDFPDNVKVVKEVSDDVRYSNAALAKAGAFPEQ</sequence>
<dbReference type="RefSeq" id="WP_072949901.1">
    <property type="nucleotide sequence ID" value="NZ_FRCT01000004.1"/>
</dbReference>
<dbReference type="SUPFAM" id="SSF55154">
    <property type="entry name" value="CYTH-like phosphatases"/>
    <property type="match status" value="1"/>
</dbReference>
<dbReference type="Proteomes" id="UP000184394">
    <property type="component" value="Unassembled WGS sequence"/>
</dbReference>
<evidence type="ECO:0000313" key="3">
    <source>
        <dbReference type="EMBL" id="SHM42335.1"/>
    </source>
</evidence>
<feature type="active site" description="Proton acceptor" evidence="1">
    <location>
        <position position="33"/>
    </location>
</feature>
<protein>
    <submittedName>
        <fullName evidence="3">CYTH domain-containing protein</fullName>
    </submittedName>
</protein>
<reference evidence="3 4" key="1">
    <citation type="submission" date="2016-11" db="EMBL/GenBank/DDBJ databases">
        <authorList>
            <person name="Jaros S."/>
            <person name="Januszkiewicz K."/>
            <person name="Wedrychowicz H."/>
        </authorList>
    </citation>
    <scope>NUCLEOTIDE SEQUENCE [LARGE SCALE GENOMIC DNA]</scope>
    <source>
        <strain evidence="3 4">Y1</strain>
    </source>
</reference>
<dbReference type="PANTHER" id="PTHR34932:SF1">
    <property type="entry name" value="TRPL TRANSLOCATION DEFECT PROTEIN 14"/>
    <property type="match status" value="1"/>
</dbReference>
<dbReference type="GO" id="GO:0035091">
    <property type="term" value="F:phosphatidylinositol binding"/>
    <property type="evidence" value="ECO:0007669"/>
    <property type="project" value="TreeGrafter"/>
</dbReference>
<feature type="domain" description="CYTH" evidence="2">
    <location>
        <begin position="4"/>
        <end position="159"/>
    </location>
</feature>
<dbReference type="PIRSF" id="PIRSF016487">
    <property type="entry name" value="CYTH_UCP016487"/>
    <property type="match status" value="1"/>
</dbReference>
<evidence type="ECO:0000313" key="4">
    <source>
        <dbReference type="Proteomes" id="UP000184394"/>
    </source>
</evidence>
<dbReference type="OrthoDB" id="5638848at2"/>